<feature type="transmembrane region" description="Helical" evidence="7">
    <location>
        <begin position="42"/>
        <end position="66"/>
    </location>
</feature>
<dbReference type="GO" id="GO:0005886">
    <property type="term" value="C:plasma membrane"/>
    <property type="evidence" value="ECO:0007669"/>
    <property type="project" value="UniProtKB-SubCell"/>
</dbReference>
<name>A0A7C8BNB5_9MICO</name>
<dbReference type="OrthoDB" id="3229302at2"/>
<keyword evidence="5 7" id="KW-0472">Membrane</keyword>
<dbReference type="RefSeq" id="WP_158036414.1">
    <property type="nucleotide sequence ID" value="NZ_BAAAZV010000020.1"/>
</dbReference>
<organism evidence="8 9">
    <name type="scientific">Pseudoclavibacter caeni</name>
    <dbReference type="NCBI Taxonomy" id="908846"/>
    <lineage>
        <taxon>Bacteria</taxon>
        <taxon>Bacillati</taxon>
        <taxon>Actinomycetota</taxon>
        <taxon>Actinomycetes</taxon>
        <taxon>Micrococcales</taxon>
        <taxon>Microbacteriaceae</taxon>
        <taxon>Pseudoclavibacter</taxon>
    </lineage>
</organism>
<proteinExistence type="predicted"/>
<dbReference type="InterPro" id="IPR017039">
    <property type="entry name" value="Virul_fac_BrkB"/>
</dbReference>
<evidence type="ECO:0000313" key="9">
    <source>
        <dbReference type="Proteomes" id="UP000481339"/>
    </source>
</evidence>
<dbReference type="Proteomes" id="UP000481339">
    <property type="component" value="Unassembled WGS sequence"/>
</dbReference>
<keyword evidence="4 7" id="KW-1133">Transmembrane helix</keyword>
<evidence type="ECO:0000256" key="7">
    <source>
        <dbReference type="SAM" id="Phobius"/>
    </source>
</evidence>
<sequence length="403" mass="41626">MSERPRPLPLLRALVGWAMQTRPARALTLYRGKGGPVLAAGMSYSALFAAFAGLWTLFSVVGLLLARDRTVWDALVAYIAESVPGLVDTGAGGAITPEALDGVPGTLSWTGAIALVSLLVTLFGWLDAARTGVRALFGRDPLPAQPLLGHLRDLAVLVGFGVVVVLSALLSAANSRLGTLVAAWLGLDDRGPVADLLVRAGSVLLSVALDALVLVIIFRVLARITVPVRRMLPTVLGGAVATTALKLAGGLLVGRTGNPLLASFVTIVGLLVWFNLLSQVTLVTAAWLAVSISDHEDPRDLDLWGHARLPQVLRDPATPPRALPVQVPDSAIETAPPDPASRTAAPEVAPADASASGPADASADDAVHPTSPGTADVVTPPAEETAAPAAQSSSRRGRDDTAR</sequence>
<evidence type="ECO:0000256" key="5">
    <source>
        <dbReference type="ARBA" id="ARBA00023136"/>
    </source>
</evidence>
<evidence type="ECO:0000256" key="4">
    <source>
        <dbReference type="ARBA" id="ARBA00022989"/>
    </source>
</evidence>
<dbReference type="PANTHER" id="PTHR30213">
    <property type="entry name" value="INNER MEMBRANE PROTEIN YHJD"/>
    <property type="match status" value="1"/>
</dbReference>
<dbReference type="Pfam" id="PF03631">
    <property type="entry name" value="Virul_fac_BrkB"/>
    <property type="match status" value="1"/>
</dbReference>
<feature type="transmembrane region" description="Helical" evidence="7">
    <location>
        <begin position="234"/>
        <end position="254"/>
    </location>
</feature>
<evidence type="ECO:0000256" key="6">
    <source>
        <dbReference type="SAM" id="MobiDB-lite"/>
    </source>
</evidence>
<evidence type="ECO:0000256" key="3">
    <source>
        <dbReference type="ARBA" id="ARBA00022692"/>
    </source>
</evidence>
<comment type="caution">
    <text evidence="8">The sequence shown here is derived from an EMBL/GenBank/DDBJ whole genome shotgun (WGS) entry which is preliminary data.</text>
</comment>
<protein>
    <submittedName>
        <fullName evidence="8">YihY/virulence factor BrkB family protein</fullName>
    </submittedName>
</protein>
<feature type="transmembrane region" description="Helical" evidence="7">
    <location>
        <begin position="154"/>
        <end position="177"/>
    </location>
</feature>
<feature type="region of interest" description="Disordered" evidence="6">
    <location>
        <begin position="330"/>
        <end position="403"/>
    </location>
</feature>
<keyword evidence="2" id="KW-1003">Cell membrane</keyword>
<feature type="transmembrane region" description="Helical" evidence="7">
    <location>
        <begin position="75"/>
        <end position="95"/>
    </location>
</feature>
<comment type="subcellular location">
    <subcellularLocation>
        <location evidence="1">Cell membrane</location>
        <topology evidence="1">Multi-pass membrane protein</topology>
    </subcellularLocation>
</comment>
<keyword evidence="9" id="KW-1185">Reference proteome</keyword>
<evidence type="ECO:0000256" key="1">
    <source>
        <dbReference type="ARBA" id="ARBA00004651"/>
    </source>
</evidence>
<dbReference type="AlphaFoldDB" id="A0A7C8BNB5"/>
<dbReference type="PANTHER" id="PTHR30213:SF1">
    <property type="entry name" value="INNER MEMBRANE PROTEIN YHJD"/>
    <property type="match status" value="1"/>
</dbReference>
<gene>
    <name evidence="8" type="ORF">F8O02_06380</name>
</gene>
<keyword evidence="3 7" id="KW-0812">Transmembrane</keyword>
<feature type="transmembrane region" description="Helical" evidence="7">
    <location>
        <begin position="260"/>
        <end position="290"/>
    </location>
</feature>
<evidence type="ECO:0000256" key="2">
    <source>
        <dbReference type="ARBA" id="ARBA00022475"/>
    </source>
</evidence>
<feature type="compositionally biased region" description="Low complexity" evidence="6">
    <location>
        <begin position="344"/>
        <end position="361"/>
    </location>
</feature>
<accession>A0A7C8BNB5</accession>
<dbReference type="EMBL" id="WBKA01000004">
    <property type="protein sequence ID" value="KAB1631945.1"/>
    <property type="molecule type" value="Genomic_DNA"/>
</dbReference>
<feature type="transmembrane region" description="Helical" evidence="7">
    <location>
        <begin position="197"/>
        <end position="222"/>
    </location>
</feature>
<feature type="compositionally biased region" description="Low complexity" evidence="6">
    <location>
        <begin position="379"/>
        <end position="390"/>
    </location>
</feature>
<reference evidence="8 9" key="1">
    <citation type="submission" date="2019-09" db="EMBL/GenBank/DDBJ databases">
        <title>Phylogeny of genus Pseudoclavibacter and closely related genus.</title>
        <authorList>
            <person name="Li Y."/>
        </authorList>
    </citation>
    <scope>NUCLEOTIDE SEQUENCE [LARGE SCALE GENOMIC DNA]</scope>
    <source>
        <strain evidence="8 9">JCM 16921</strain>
    </source>
</reference>
<evidence type="ECO:0000313" key="8">
    <source>
        <dbReference type="EMBL" id="KAB1631945.1"/>
    </source>
</evidence>
<feature type="transmembrane region" description="Helical" evidence="7">
    <location>
        <begin position="107"/>
        <end position="126"/>
    </location>
</feature>